<proteinExistence type="inferred from homology"/>
<dbReference type="Pfam" id="PF00651">
    <property type="entry name" value="BTB"/>
    <property type="match status" value="1"/>
</dbReference>
<evidence type="ECO:0000313" key="6">
    <source>
        <dbReference type="EnsemblPlants" id="Zm00001eb222950_P001"/>
    </source>
</evidence>
<dbReference type="ExpressionAtlas" id="A0A1D6GQJ4">
    <property type="expression patterns" value="baseline and differential"/>
</dbReference>
<dbReference type="STRING" id="4577.A0A1D6GQJ4"/>
<dbReference type="SMART" id="SM00225">
    <property type="entry name" value="BTB"/>
    <property type="match status" value="1"/>
</dbReference>
<feature type="domain" description="MATH" evidence="4">
    <location>
        <begin position="27"/>
        <end position="161"/>
    </location>
</feature>
<dbReference type="PROSITE" id="PS50097">
    <property type="entry name" value="BTB"/>
    <property type="match status" value="1"/>
</dbReference>
<dbReference type="InterPro" id="IPR002083">
    <property type="entry name" value="MATH/TRAF_dom"/>
</dbReference>
<accession>A0A1D6GQJ4</accession>
<reference evidence="5" key="2">
    <citation type="submission" date="2015-12" db="EMBL/GenBank/DDBJ databases">
        <title>Update maize B73 reference genome by single molecule sequencing technologies.</title>
        <authorList>
            <consortium name="Maize Genome Sequencing Project"/>
            <person name="Ware D."/>
        </authorList>
    </citation>
    <scope>NUCLEOTIDE SEQUENCE</scope>
    <source>
        <tissue evidence="5">Seedling</tissue>
    </source>
</reference>
<dbReference type="RefSeq" id="XP_008644842.1">
    <property type="nucleotide sequence ID" value="XM_008646620.4"/>
</dbReference>
<protein>
    <submittedName>
        <fullName evidence="5">Speckle-type POZ protein</fullName>
    </submittedName>
</protein>
<comment type="similarity">
    <text evidence="2">Belongs to the Tdpoz family.</text>
</comment>
<dbReference type="OMA" id="WGIATFI"/>
<sequence length="372" mass="41178">MSSTSVSGGGGRKRSRSASAIIADTACGHHILRIDGYSRTKVVPTGAYLKSRPFTIGGHRWHIDYHPNGHDPDTKDYISLFLVLEEPASGSTAKGVKAQQRFRFVGEVPEEEELPAVLLAAEEVSNYGSHRGWGDARFVRREDFEKSEHLKNDSFAVRCDIVVAINEFRGEDETAAFVSVPPPDLHRHLGELLQTGQGADVVFEAGGETFPAHRCVLAARSPVFAAEFFGAMEESKSGSAVHIHDMEARVFKALLHFTYTDLFWKTNEVEEEEEDDVMAQHLLVAADRYNLPRLKLICEDKLCKYINVGTVATILALAEQHHCHGLKKACFRFLSSPENLKVAVASESFDHLSKNCPSVMKELVAMLGTLLE</sequence>
<dbReference type="OrthoDB" id="6359816at2759"/>
<dbReference type="SMR" id="A0A1D6GQJ4"/>
<gene>
    <name evidence="6" type="primary">LOC103626216</name>
    <name evidence="5" type="ORF">ZEAMMB73_Zm00001d014165</name>
</gene>
<dbReference type="SUPFAM" id="SSF54695">
    <property type="entry name" value="POZ domain"/>
    <property type="match status" value="1"/>
</dbReference>
<dbReference type="Pfam" id="PF24570">
    <property type="entry name" value="BACK_BPM_SPOP"/>
    <property type="match status" value="1"/>
</dbReference>
<evidence type="ECO:0000256" key="2">
    <source>
        <dbReference type="ARBA" id="ARBA00010846"/>
    </source>
</evidence>
<dbReference type="PaxDb" id="4577-GRMZM2G418031_P01"/>
<reference evidence="7" key="1">
    <citation type="journal article" date="2009" name="Science">
        <title>The B73 maize genome: complexity, diversity, and dynamics.</title>
        <authorList>
            <person name="Schnable P.S."/>
            <person name="Ware D."/>
            <person name="Fulton R.S."/>
            <person name="Stein J.C."/>
            <person name="Wei F."/>
            <person name="Pasternak S."/>
            <person name="Liang C."/>
            <person name="Zhang J."/>
            <person name="Fulton L."/>
            <person name="Graves T.A."/>
            <person name="Minx P."/>
            <person name="Reily A.D."/>
            <person name="Courtney L."/>
            <person name="Kruchowski S.S."/>
            <person name="Tomlinson C."/>
            <person name="Strong C."/>
            <person name="Delehaunty K."/>
            <person name="Fronick C."/>
            <person name="Courtney B."/>
            <person name="Rock S.M."/>
            <person name="Belter E."/>
            <person name="Du F."/>
            <person name="Kim K."/>
            <person name="Abbott R.M."/>
            <person name="Cotton M."/>
            <person name="Levy A."/>
            <person name="Marchetto P."/>
            <person name="Ochoa K."/>
            <person name="Jackson S.M."/>
            <person name="Gillam B."/>
            <person name="Chen W."/>
            <person name="Yan L."/>
            <person name="Higginbotham J."/>
            <person name="Cardenas M."/>
            <person name="Waligorski J."/>
            <person name="Applebaum E."/>
            <person name="Phelps L."/>
            <person name="Falcone J."/>
            <person name="Kanchi K."/>
            <person name="Thane T."/>
            <person name="Scimone A."/>
            <person name="Thane N."/>
            <person name="Henke J."/>
            <person name="Wang T."/>
            <person name="Ruppert J."/>
            <person name="Shah N."/>
            <person name="Rotter K."/>
            <person name="Hodges J."/>
            <person name="Ingenthron E."/>
            <person name="Cordes M."/>
            <person name="Kohlberg S."/>
            <person name="Sgro J."/>
            <person name="Delgado B."/>
            <person name="Mead K."/>
            <person name="Chinwalla A."/>
            <person name="Leonard S."/>
            <person name="Crouse K."/>
            <person name="Collura K."/>
            <person name="Kudrna D."/>
            <person name="Currie J."/>
            <person name="He R."/>
            <person name="Angelova A."/>
            <person name="Rajasekar S."/>
            <person name="Mueller T."/>
            <person name="Lomeli R."/>
            <person name="Scara G."/>
            <person name="Ko A."/>
            <person name="Delaney K."/>
            <person name="Wissotski M."/>
            <person name="Lopez G."/>
            <person name="Campos D."/>
            <person name="Braidotti M."/>
            <person name="Ashley E."/>
            <person name="Golser W."/>
            <person name="Kim H."/>
            <person name="Lee S."/>
            <person name="Lin J."/>
            <person name="Dujmic Z."/>
            <person name="Kim W."/>
            <person name="Talag J."/>
            <person name="Zuccolo A."/>
            <person name="Fan C."/>
            <person name="Sebastian A."/>
            <person name="Kramer M."/>
            <person name="Spiegel L."/>
            <person name="Nascimento L."/>
            <person name="Zutavern T."/>
            <person name="Miller B."/>
            <person name="Ambroise C."/>
            <person name="Muller S."/>
            <person name="Spooner W."/>
            <person name="Narechania A."/>
            <person name="Ren L."/>
            <person name="Wei S."/>
            <person name="Kumari S."/>
            <person name="Faga B."/>
            <person name="Levy M.J."/>
            <person name="McMahan L."/>
            <person name="Van Buren P."/>
            <person name="Vaughn M.W."/>
            <person name="Ying K."/>
            <person name="Yeh C.-T."/>
            <person name="Emrich S.J."/>
            <person name="Jia Y."/>
            <person name="Kalyanaraman A."/>
            <person name="Hsia A.-P."/>
            <person name="Barbazuk W.B."/>
            <person name="Baucom R.S."/>
            <person name="Brutnell T.P."/>
            <person name="Carpita N.C."/>
            <person name="Chaparro C."/>
            <person name="Chia J.-M."/>
            <person name="Deragon J.-M."/>
            <person name="Estill J.C."/>
            <person name="Fu Y."/>
            <person name="Jeddeloh J.A."/>
            <person name="Han Y."/>
            <person name="Lee H."/>
            <person name="Li P."/>
            <person name="Lisch D.R."/>
            <person name="Liu S."/>
            <person name="Liu Z."/>
            <person name="Nagel D.H."/>
            <person name="McCann M.C."/>
            <person name="SanMiguel P."/>
            <person name="Myers A.M."/>
            <person name="Nettleton D."/>
            <person name="Nguyen J."/>
            <person name="Penning B.W."/>
            <person name="Ponnala L."/>
            <person name="Schneider K.L."/>
            <person name="Schwartz D.C."/>
            <person name="Sharma A."/>
            <person name="Soderlund C."/>
            <person name="Springer N.M."/>
            <person name="Sun Q."/>
            <person name="Wang H."/>
            <person name="Waterman M."/>
            <person name="Westerman R."/>
            <person name="Wolfgruber T.K."/>
            <person name="Yang L."/>
            <person name="Yu Y."/>
            <person name="Zhang L."/>
            <person name="Zhou S."/>
            <person name="Zhu Q."/>
            <person name="Bennetzen J.L."/>
            <person name="Dawe R.K."/>
            <person name="Jiang J."/>
            <person name="Jiang N."/>
            <person name="Presting G.G."/>
            <person name="Wessler S.R."/>
            <person name="Aluru S."/>
            <person name="Martienssen R.A."/>
            <person name="Clifton S.W."/>
            <person name="McCombie W.R."/>
            <person name="Wing R.A."/>
            <person name="Wilson R.K."/>
        </authorList>
    </citation>
    <scope>NUCLEOTIDE SEQUENCE [LARGE SCALE GENOMIC DNA]</scope>
    <source>
        <strain evidence="7">cv. B73</strain>
    </source>
</reference>
<dbReference type="InterPro" id="IPR045005">
    <property type="entry name" value="BPM1-6"/>
</dbReference>
<organism evidence="5">
    <name type="scientific">Zea mays</name>
    <name type="common">Maize</name>
    <dbReference type="NCBI Taxonomy" id="4577"/>
    <lineage>
        <taxon>Eukaryota</taxon>
        <taxon>Viridiplantae</taxon>
        <taxon>Streptophyta</taxon>
        <taxon>Embryophyta</taxon>
        <taxon>Tracheophyta</taxon>
        <taxon>Spermatophyta</taxon>
        <taxon>Magnoliopsida</taxon>
        <taxon>Liliopsida</taxon>
        <taxon>Poales</taxon>
        <taxon>Poaceae</taxon>
        <taxon>PACMAD clade</taxon>
        <taxon>Panicoideae</taxon>
        <taxon>Andropogonodae</taxon>
        <taxon>Andropogoneae</taxon>
        <taxon>Tripsacinae</taxon>
        <taxon>Zea</taxon>
    </lineage>
</organism>
<dbReference type="Proteomes" id="UP000007305">
    <property type="component" value="Chromosome 5"/>
</dbReference>
<dbReference type="eggNOG" id="KOG1987">
    <property type="taxonomic scope" value="Eukaryota"/>
</dbReference>
<feature type="domain" description="BTB" evidence="3">
    <location>
        <begin position="199"/>
        <end position="261"/>
    </location>
</feature>
<dbReference type="Gene3D" id="1.25.40.420">
    <property type="match status" value="1"/>
</dbReference>
<evidence type="ECO:0000313" key="7">
    <source>
        <dbReference type="Proteomes" id="UP000007305"/>
    </source>
</evidence>
<dbReference type="EMBL" id="CM000781">
    <property type="protein sequence ID" value="AQK65407.1"/>
    <property type="molecule type" value="Genomic_DNA"/>
</dbReference>
<dbReference type="CDD" id="cd18280">
    <property type="entry name" value="BTB_POZ_BPM_plant"/>
    <property type="match status" value="1"/>
</dbReference>
<name>A0A1D6GQJ4_MAIZE</name>
<evidence type="ECO:0000313" key="5">
    <source>
        <dbReference type="EMBL" id="AQK65407.1"/>
    </source>
</evidence>
<dbReference type="InterPro" id="IPR008974">
    <property type="entry name" value="TRAF-like"/>
</dbReference>
<dbReference type="Gene3D" id="3.30.710.10">
    <property type="entry name" value="Potassium Channel Kv1.1, Chain A"/>
    <property type="match status" value="1"/>
</dbReference>
<dbReference type="EnsemblPlants" id="Zm00001eb222950_T001">
    <property type="protein sequence ID" value="Zm00001eb222950_P001"/>
    <property type="gene ID" value="Zm00001eb222950"/>
</dbReference>
<evidence type="ECO:0000259" key="3">
    <source>
        <dbReference type="PROSITE" id="PS50097"/>
    </source>
</evidence>
<accession>A0A3L6EJT5</accession>
<reference evidence="6" key="4">
    <citation type="submission" date="2021-05" db="UniProtKB">
        <authorList>
            <consortium name="EnsemblPlants"/>
        </authorList>
    </citation>
    <scope>IDENTIFICATION</scope>
    <source>
        <strain evidence="6">cv. B73</strain>
    </source>
</reference>
<comment type="pathway">
    <text evidence="1">Protein modification; protein ubiquitination.</text>
</comment>
<dbReference type="PANTHER" id="PTHR26379">
    <property type="entry name" value="BTB/POZ AND MATH DOMAIN-CONTAINING PROTEIN 1"/>
    <property type="match status" value="1"/>
</dbReference>
<dbReference type="PANTHER" id="PTHR26379:SF274">
    <property type="entry name" value="SPECKLE-TYPE POZ PROTEIN"/>
    <property type="match status" value="1"/>
</dbReference>
<dbReference type="GeneID" id="103626216"/>
<dbReference type="Pfam" id="PF22486">
    <property type="entry name" value="MATH_2"/>
    <property type="match status" value="1"/>
</dbReference>
<dbReference type="InterPro" id="IPR011333">
    <property type="entry name" value="SKP1/BTB/POZ_sf"/>
</dbReference>
<dbReference type="InterPro" id="IPR000210">
    <property type="entry name" value="BTB/POZ_dom"/>
</dbReference>
<dbReference type="InterPro" id="IPR056423">
    <property type="entry name" value="BACK_BPM_SPOP"/>
</dbReference>
<evidence type="ECO:0000259" key="4">
    <source>
        <dbReference type="PROSITE" id="PS50144"/>
    </source>
</evidence>
<keyword evidence="7" id="KW-1185">Reference proteome</keyword>
<dbReference type="CDD" id="cd00121">
    <property type="entry name" value="MATH"/>
    <property type="match status" value="1"/>
</dbReference>
<dbReference type="KEGG" id="zma:103626216"/>
<dbReference type="SUPFAM" id="SSF49599">
    <property type="entry name" value="TRAF domain-like"/>
    <property type="match status" value="1"/>
</dbReference>
<dbReference type="AlphaFoldDB" id="A0A1D6GQJ4"/>
<dbReference type="Gramene" id="Zm00001eb222950_T001">
    <property type="protein sequence ID" value="Zm00001eb222950_P001"/>
    <property type="gene ID" value="Zm00001eb222950"/>
</dbReference>
<reference evidence="6" key="3">
    <citation type="submission" date="2019-07" db="EMBL/GenBank/DDBJ databases">
        <authorList>
            <person name="Seetharam A."/>
            <person name="Woodhouse M."/>
            <person name="Cannon E."/>
        </authorList>
    </citation>
    <scope>NUCLEOTIDE SEQUENCE [LARGE SCALE GENOMIC DNA]</scope>
    <source>
        <strain evidence="6">cv. B73</strain>
    </source>
</reference>
<dbReference type="GO" id="GO:0016567">
    <property type="term" value="P:protein ubiquitination"/>
    <property type="evidence" value="ECO:0007669"/>
    <property type="project" value="InterPro"/>
</dbReference>
<evidence type="ECO:0000256" key="1">
    <source>
        <dbReference type="ARBA" id="ARBA00004906"/>
    </source>
</evidence>
<dbReference type="PROSITE" id="PS50144">
    <property type="entry name" value="MATH"/>
    <property type="match status" value="1"/>
</dbReference>
<dbReference type="Gene3D" id="2.60.210.10">
    <property type="entry name" value="Apoptosis, Tumor Necrosis Factor Receptor Associated Protein 2, Chain A"/>
    <property type="match status" value="1"/>
</dbReference>